<organism evidence="3 4">
    <name type="scientific">Serinibacter arcticus</name>
    <dbReference type="NCBI Taxonomy" id="1655435"/>
    <lineage>
        <taxon>Bacteria</taxon>
        <taxon>Bacillati</taxon>
        <taxon>Actinomycetota</taxon>
        <taxon>Actinomycetes</taxon>
        <taxon>Micrococcales</taxon>
        <taxon>Beutenbergiaceae</taxon>
        <taxon>Serinibacter</taxon>
    </lineage>
</organism>
<dbReference type="PROSITE" id="PS51257">
    <property type="entry name" value="PROKAR_LIPOPROTEIN"/>
    <property type="match status" value="1"/>
</dbReference>
<keyword evidence="4" id="KW-1185">Reference proteome</keyword>
<evidence type="ECO:0000313" key="4">
    <source>
        <dbReference type="Proteomes" id="UP000297318"/>
    </source>
</evidence>
<evidence type="ECO:0000313" key="3">
    <source>
        <dbReference type="EMBL" id="TGO05522.1"/>
    </source>
</evidence>
<dbReference type="AlphaFoldDB" id="A0A4Z1E424"/>
<reference evidence="3 4" key="1">
    <citation type="submission" date="2018-11" db="EMBL/GenBank/DDBJ databases">
        <title>Complete genome sequencing of the Actinobacteria Serinibacter sp. K3-2.</title>
        <authorList>
            <person name="Rakitin A.L."/>
            <person name="Beletsky A.V."/>
            <person name="Mardanov A.V."/>
            <person name="Ravin N.V."/>
            <person name="Gromova A.S."/>
            <person name="Filippova S.N."/>
            <person name="Gal'Chenko V.F."/>
        </authorList>
    </citation>
    <scope>NUCLEOTIDE SEQUENCE [LARGE SCALE GENOMIC DNA]</scope>
    <source>
        <strain evidence="3 4">K3-2</strain>
    </source>
</reference>
<dbReference type="Proteomes" id="UP000297318">
    <property type="component" value="Unassembled WGS sequence"/>
</dbReference>
<dbReference type="EMBL" id="RHPJ01000002">
    <property type="protein sequence ID" value="TGO05522.1"/>
    <property type="molecule type" value="Genomic_DNA"/>
</dbReference>
<accession>A0A4Z1E424</accession>
<keyword evidence="1" id="KW-0472">Membrane</keyword>
<protein>
    <recommendedName>
        <fullName evidence="2">LppM domain-containing protein</fullName>
    </recommendedName>
</protein>
<evidence type="ECO:0000256" key="1">
    <source>
        <dbReference type="SAM" id="Phobius"/>
    </source>
</evidence>
<gene>
    <name evidence="3" type="ORF">SERN_1526</name>
</gene>
<comment type="caution">
    <text evidence="3">The sequence shown here is derived from an EMBL/GenBank/DDBJ whole genome shotgun (WGS) entry which is preliminary data.</text>
</comment>
<evidence type="ECO:0000259" key="2">
    <source>
        <dbReference type="Pfam" id="PF21946"/>
    </source>
</evidence>
<dbReference type="InterPro" id="IPR053807">
    <property type="entry name" value="LppM"/>
</dbReference>
<name>A0A4Z1E424_9MICO</name>
<dbReference type="OrthoDB" id="3712375at2"/>
<keyword evidence="1" id="KW-0812">Transmembrane</keyword>
<feature type="transmembrane region" description="Helical" evidence="1">
    <location>
        <begin position="208"/>
        <end position="233"/>
    </location>
</feature>
<dbReference type="Pfam" id="PF21946">
    <property type="entry name" value="LppM"/>
    <property type="match status" value="1"/>
</dbReference>
<keyword evidence="1" id="KW-1133">Transmembrane helix</keyword>
<proteinExistence type="predicted"/>
<dbReference type="RefSeq" id="WP_135849514.1">
    <property type="nucleotide sequence ID" value="NZ_RHPJ01000002.1"/>
</dbReference>
<feature type="domain" description="LppM" evidence="2">
    <location>
        <begin position="27"/>
        <end position="200"/>
    </location>
</feature>
<sequence>MHRRRIRGIAAALSALLALVVLSGCVRTDGDLTVSRANTVSGTIQILGQLADESEASQQAVVAQVTTIETRALPGLRDLAGVTASAVTPEPGWYGTELVLDDVPLASFTLGGTPLVTRDGDEFVVAGVIDATVQPDVPAPAAEGEPRPGAADSTVRLALTFPGDVTDVGGSEELAVVDGSTVTWSTTYDTPLTLEATASATSSAFPPWIWRALIWGVGALVVLAVAGLVTVGIRSRHDG</sequence>